<proteinExistence type="predicted"/>
<comment type="caution">
    <text evidence="1">The sequence shown here is derived from an EMBL/GenBank/DDBJ whole genome shotgun (WGS) entry which is preliminary data.</text>
</comment>
<dbReference type="EMBL" id="MU267678">
    <property type="protein sequence ID" value="KAH7911445.1"/>
    <property type="molecule type" value="Genomic_DNA"/>
</dbReference>
<evidence type="ECO:0000313" key="1">
    <source>
        <dbReference type="EMBL" id="KAH7911445.1"/>
    </source>
</evidence>
<dbReference type="Proteomes" id="UP000790377">
    <property type="component" value="Unassembled WGS sequence"/>
</dbReference>
<protein>
    <submittedName>
        <fullName evidence="1">Uncharacterized protein</fullName>
    </submittedName>
</protein>
<accession>A0ACB8ADH4</accession>
<evidence type="ECO:0000313" key="2">
    <source>
        <dbReference type="Proteomes" id="UP000790377"/>
    </source>
</evidence>
<reference evidence="1" key="1">
    <citation type="journal article" date="2021" name="New Phytol.">
        <title>Evolutionary innovations through gain and loss of genes in the ectomycorrhizal Boletales.</title>
        <authorList>
            <person name="Wu G."/>
            <person name="Miyauchi S."/>
            <person name="Morin E."/>
            <person name="Kuo A."/>
            <person name="Drula E."/>
            <person name="Varga T."/>
            <person name="Kohler A."/>
            <person name="Feng B."/>
            <person name="Cao Y."/>
            <person name="Lipzen A."/>
            <person name="Daum C."/>
            <person name="Hundley H."/>
            <person name="Pangilinan J."/>
            <person name="Johnson J."/>
            <person name="Barry K."/>
            <person name="LaButti K."/>
            <person name="Ng V."/>
            <person name="Ahrendt S."/>
            <person name="Min B."/>
            <person name="Choi I.G."/>
            <person name="Park H."/>
            <person name="Plett J.M."/>
            <person name="Magnuson J."/>
            <person name="Spatafora J.W."/>
            <person name="Nagy L.G."/>
            <person name="Henrissat B."/>
            <person name="Grigoriev I.V."/>
            <person name="Yang Z.L."/>
            <person name="Xu J."/>
            <person name="Martin F.M."/>
        </authorList>
    </citation>
    <scope>NUCLEOTIDE SEQUENCE</scope>
    <source>
        <strain evidence="1">ATCC 28755</strain>
    </source>
</reference>
<sequence>MSPSLFLLSFLFFALPISAIPASSVSTTLGPSASILRSSTATTTSSEVSTPVTVAWWPWVTELGHSREDDSIMPIPIALQQLFGMSPLGGDPPPTLTQSQMQLATTALAQHEHGVSMPAPSPTLSPAPSPTATPKEQQSTWLSKNKIMIIGAVIGVIFGLLLLSALMRCVHEYRWNFNFKTIMRDRNGTRRRVASVFSHESWGTRAGKTSPSWGTWTGKTGGGMDGESDEKPQESTTPYPFAIRRNPPGVYRPVVLQFDQSPIASATSLENYPTNHRSTMASNKLSTFASVKGDRSTFHSAKRSTLASVKMRLSRLLSSSTFALPDHHDRDTITTQDTQSIDGSPLRDPRVRDTVTHQHGTNPFSQSSVTPFMLAYPIPVYDSSPSACVHGHVEDGEGRRYVALRQGLNALINQRPQQALPQIQCSTGANGTAAAAQVLTGIISNAPPPSLTTHHGRTKSAPVLSQAFPTLRLHAHTQSQYQARVDRDRPKSSKSVRFSEEVWDDTGSLHTTRSQNHTRSISQNARWDEEIARASDGSRYDIISAYARPGSGPGYGNLREEESHASPYNFGVRRGPGDTVYGGGAYVSAASKENLDVIKRETNLSVDSRGTSRVSQYGYQW</sequence>
<organism evidence="1 2">
    <name type="scientific">Hygrophoropsis aurantiaca</name>
    <dbReference type="NCBI Taxonomy" id="72124"/>
    <lineage>
        <taxon>Eukaryota</taxon>
        <taxon>Fungi</taxon>
        <taxon>Dikarya</taxon>
        <taxon>Basidiomycota</taxon>
        <taxon>Agaricomycotina</taxon>
        <taxon>Agaricomycetes</taxon>
        <taxon>Agaricomycetidae</taxon>
        <taxon>Boletales</taxon>
        <taxon>Coniophorineae</taxon>
        <taxon>Hygrophoropsidaceae</taxon>
        <taxon>Hygrophoropsis</taxon>
    </lineage>
</organism>
<name>A0ACB8ADH4_9AGAM</name>
<keyword evidence="2" id="KW-1185">Reference proteome</keyword>
<gene>
    <name evidence="1" type="ORF">BJ138DRAFT_1150637</name>
</gene>